<evidence type="ECO:0000313" key="3">
    <source>
        <dbReference type="Proteomes" id="UP001066276"/>
    </source>
</evidence>
<accession>A0AAV7UK93</accession>
<sequence>METKEESEEMRGGCSRRRTATRAKKTTWRRKEMQRGRSRRRKATQGKKATPRNRCRREEARQERRSTERAGAMERSRELYRVQEERSLTPKSPTTFLEGRACTRRWQEFKSTGQWFIDSFLTQQPRDQQLVPCEPGGFQRQQTL</sequence>
<gene>
    <name evidence="2" type="ORF">NDU88_006187</name>
</gene>
<dbReference type="AlphaFoldDB" id="A0AAV7UK93"/>
<keyword evidence="3" id="KW-1185">Reference proteome</keyword>
<dbReference type="Proteomes" id="UP001066276">
    <property type="component" value="Chromosome 3_1"/>
</dbReference>
<evidence type="ECO:0000313" key="2">
    <source>
        <dbReference type="EMBL" id="KAJ1189442.1"/>
    </source>
</evidence>
<evidence type="ECO:0000256" key="1">
    <source>
        <dbReference type="SAM" id="MobiDB-lite"/>
    </source>
</evidence>
<reference evidence="2" key="1">
    <citation type="journal article" date="2022" name="bioRxiv">
        <title>Sequencing and chromosome-scale assembly of the giantPleurodeles waltlgenome.</title>
        <authorList>
            <person name="Brown T."/>
            <person name="Elewa A."/>
            <person name="Iarovenko S."/>
            <person name="Subramanian E."/>
            <person name="Araus A.J."/>
            <person name="Petzold A."/>
            <person name="Susuki M."/>
            <person name="Suzuki K.-i.T."/>
            <person name="Hayashi T."/>
            <person name="Toyoda A."/>
            <person name="Oliveira C."/>
            <person name="Osipova E."/>
            <person name="Leigh N.D."/>
            <person name="Simon A."/>
            <person name="Yun M.H."/>
        </authorList>
    </citation>
    <scope>NUCLEOTIDE SEQUENCE</scope>
    <source>
        <strain evidence="2">20211129_DDA</strain>
        <tissue evidence="2">Liver</tissue>
    </source>
</reference>
<name>A0AAV7UK93_PLEWA</name>
<feature type="compositionally biased region" description="Basic residues" evidence="1">
    <location>
        <begin position="36"/>
        <end position="55"/>
    </location>
</feature>
<dbReference type="EMBL" id="JANPWB010000005">
    <property type="protein sequence ID" value="KAJ1189442.1"/>
    <property type="molecule type" value="Genomic_DNA"/>
</dbReference>
<feature type="region of interest" description="Disordered" evidence="1">
    <location>
        <begin position="1"/>
        <end position="95"/>
    </location>
</feature>
<proteinExistence type="predicted"/>
<protein>
    <submittedName>
        <fullName evidence="2">Uncharacterized protein</fullName>
    </submittedName>
</protein>
<organism evidence="2 3">
    <name type="scientific">Pleurodeles waltl</name>
    <name type="common">Iberian ribbed newt</name>
    <dbReference type="NCBI Taxonomy" id="8319"/>
    <lineage>
        <taxon>Eukaryota</taxon>
        <taxon>Metazoa</taxon>
        <taxon>Chordata</taxon>
        <taxon>Craniata</taxon>
        <taxon>Vertebrata</taxon>
        <taxon>Euteleostomi</taxon>
        <taxon>Amphibia</taxon>
        <taxon>Batrachia</taxon>
        <taxon>Caudata</taxon>
        <taxon>Salamandroidea</taxon>
        <taxon>Salamandridae</taxon>
        <taxon>Pleurodelinae</taxon>
        <taxon>Pleurodeles</taxon>
    </lineage>
</organism>
<feature type="compositionally biased region" description="Basic and acidic residues" evidence="1">
    <location>
        <begin position="56"/>
        <end position="88"/>
    </location>
</feature>
<feature type="compositionally biased region" description="Basic residues" evidence="1">
    <location>
        <begin position="14"/>
        <end position="28"/>
    </location>
</feature>
<comment type="caution">
    <text evidence="2">The sequence shown here is derived from an EMBL/GenBank/DDBJ whole genome shotgun (WGS) entry which is preliminary data.</text>
</comment>